<dbReference type="Pfam" id="PF04439">
    <property type="entry name" value="Adenyl_transf"/>
    <property type="match status" value="1"/>
</dbReference>
<dbReference type="RefSeq" id="WP_079427060.1">
    <property type="nucleotide sequence ID" value="NZ_MZGV01000056.1"/>
</dbReference>
<protein>
    <submittedName>
        <fullName evidence="1">Aminoglycoside 6-adenylyltransferase</fullName>
        <ecNumber evidence="1">2.7.7.-</ecNumber>
    </submittedName>
</protein>
<dbReference type="PIRSF" id="PIRSF000812">
    <property type="entry name" value="AAD"/>
    <property type="match status" value="1"/>
</dbReference>
<keyword evidence="1" id="KW-0808">Transferase</keyword>
<dbReference type="GO" id="GO:0016779">
    <property type="term" value="F:nucleotidyltransferase activity"/>
    <property type="evidence" value="ECO:0007669"/>
    <property type="project" value="UniProtKB-KW"/>
</dbReference>
<evidence type="ECO:0000313" key="1">
    <source>
        <dbReference type="EMBL" id="OPJ58455.1"/>
    </source>
</evidence>
<name>A0A1V4IFL8_9CLOT</name>
<accession>A0A1V4IFL8</accession>
<keyword evidence="2" id="KW-1185">Reference proteome</keyword>
<keyword evidence="1" id="KW-0548">Nucleotidyltransferase</keyword>
<dbReference type="Proteomes" id="UP000190080">
    <property type="component" value="Unassembled WGS sequence"/>
</dbReference>
<comment type="caution">
    <text evidence="1">The sequence shown here is derived from an EMBL/GenBank/DDBJ whole genome shotgun (WGS) entry which is preliminary data.</text>
</comment>
<dbReference type="InterPro" id="IPR043519">
    <property type="entry name" value="NT_sf"/>
</dbReference>
<reference evidence="1 2" key="1">
    <citation type="submission" date="2017-03" db="EMBL/GenBank/DDBJ databases">
        <title>Genome sequence of Clostridium oryzae DSM 28571.</title>
        <authorList>
            <person name="Poehlein A."/>
            <person name="Daniel R."/>
        </authorList>
    </citation>
    <scope>NUCLEOTIDE SEQUENCE [LARGE SCALE GENOMIC DNA]</scope>
    <source>
        <strain evidence="1 2">DSM 28571</strain>
    </source>
</reference>
<dbReference type="Gene3D" id="3.30.460.10">
    <property type="entry name" value="Beta Polymerase, domain 2"/>
    <property type="match status" value="1"/>
</dbReference>
<evidence type="ECO:0000313" key="2">
    <source>
        <dbReference type="Proteomes" id="UP000190080"/>
    </source>
</evidence>
<sequence>MRTEQEMFDLILNTARNDTRIRAVIMNGSRANPNVPKDIFQDYDIVYLVTETESFIKDKDWIKVFGEPVIFQFPDEMDKNLGYETHFERCYGYLMQFDDGNRIDLHVETLDLVLEEVKSDKLTVVLMDKDNKLPKIAPPTDEDYWVKKPDKALYSCCCNEYWWTMLYIAKGLWRDEILFSLDFLNNWVRPQLFKMISWYAGILTNFSCSVGKCGKYLDKYLAKAIWKRYLKTYPAAEKEAVWNSIFIMNELFEEIALKVAEEFDFCYEYADAKRSREFAEHIRQLPKDAKEIL</sequence>
<dbReference type="OrthoDB" id="9776406at2"/>
<dbReference type="AlphaFoldDB" id="A0A1V4IFL8"/>
<gene>
    <name evidence="1" type="primary">aadK_2</name>
    <name evidence="1" type="ORF">CLORY_36050</name>
</gene>
<dbReference type="SUPFAM" id="SSF81301">
    <property type="entry name" value="Nucleotidyltransferase"/>
    <property type="match status" value="1"/>
</dbReference>
<dbReference type="EC" id="2.7.7.-" evidence="1"/>
<dbReference type="STRING" id="1450648.CLORY_36050"/>
<dbReference type="SUPFAM" id="SSF81631">
    <property type="entry name" value="PAP/OAS1 substrate-binding domain"/>
    <property type="match status" value="1"/>
</dbReference>
<dbReference type="InterPro" id="IPR007530">
    <property type="entry name" value="Aminoglycoside_adenylylTfrase"/>
</dbReference>
<organism evidence="1 2">
    <name type="scientific">Clostridium oryzae</name>
    <dbReference type="NCBI Taxonomy" id="1450648"/>
    <lineage>
        <taxon>Bacteria</taxon>
        <taxon>Bacillati</taxon>
        <taxon>Bacillota</taxon>
        <taxon>Clostridia</taxon>
        <taxon>Eubacteriales</taxon>
        <taxon>Clostridiaceae</taxon>
        <taxon>Clostridium</taxon>
    </lineage>
</organism>
<dbReference type="EMBL" id="MZGV01000056">
    <property type="protein sequence ID" value="OPJ58455.1"/>
    <property type="molecule type" value="Genomic_DNA"/>
</dbReference>
<proteinExistence type="predicted"/>
<dbReference type="Gene3D" id="1.20.120.330">
    <property type="entry name" value="Nucleotidyltransferases domain 2"/>
    <property type="match status" value="1"/>
</dbReference>